<protein>
    <submittedName>
        <fullName evidence="2">Uncharacterized protein</fullName>
    </submittedName>
</protein>
<evidence type="ECO:0000313" key="2">
    <source>
        <dbReference type="EMBL" id="CAG6742750.1"/>
    </source>
</evidence>
<proteinExistence type="predicted"/>
<reference evidence="2" key="1">
    <citation type="submission" date="2021-05" db="EMBL/GenBank/DDBJ databases">
        <authorList>
            <person name="Alioto T."/>
            <person name="Alioto T."/>
            <person name="Gomez Garrido J."/>
        </authorList>
    </citation>
    <scope>NUCLEOTIDE SEQUENCE</scope>
</reference>
<sequence>MVHQYMHQHTVSQLLSLLYTLKVTSIPYLWSYSPLLCSCFTFHFILFISCFISFSIWSTALFMKLIRLIIPFKLVLISSTPCTLTIRSSTCLSAAFTSFMDFTSCRKVS</sequence>
<accession>A0A8D8Z979</accession>
<organism evidence="2">
    <name type="scientific">Cacopsylla melanoneura</name>
    <dbReference type="NCBI Taxonomy" id="428564"/>
    <lineage>
        <taxon>Eukaryota</taxon>
        <taxon>Metazoa</taxon>
        <taxon>Ecdysozoa</taxon>
        <taxon>Arthropoda</taxon>
        <taxon>Hexapoda</taxon>
        <taxon>Insecta</taxon>
        <taxon>Pterygota</taxon>
        <taxon>Neoptera</taxon>
        <taxon>Paraneoptera</taxon>
        <taxon>Hemiptera</taxon>
        <taxon>Sternorrhyncha</taxon>
        <taxon>Psylloidea</taxon>
        <taxon>Psyllidae</taxon>
        <taxon>Psyllinae</taxon>
        <taxon>Cacopsylla</taxon>
    </lineage>
</organism>
<keyword evidence="1" id="KW-1133">Transmembrane helix</keyword>
<feature type="transmembrane region" description="Helical" evidence="1">
    <location>
        <begin position="42"/>
        <end position="63"/>
    </location>
</feature>
<keyword evidence="1" id="KW-0472">Membrane</keyword>
<name>A0A8D8Z979_9HEMI</name>
<dbReference type="EMBL" id="HBUF01439011">
    <property type="protein sequence ID" value="CAG6742750.1"/>
    <property type="molecule type" value="Transcribed_RNA"/>
</dbReference>
<keyword evidence="1" id="KW-0812">Transmembrane</keyword>
<feature type="transmembrane region" description="Helical" evidence="1">
    <location>
        <begin position="12"/>
        <end position="30"/>
    </location>
</feature>
<evidence type="ECO:0000256" key="1">
    <source>
        <dbReference type="SAM" id="Phobius"/>
    </source>
</evidence>
<dbReference type="AlphaFoldDB" id="A0A8D8Z979"/>